<evidence type="ECO:0000259" key="2">
    <source>
        <dbReference type="Pfam" id="PF25139"/>
    </source>
</evidence>
<proteinExistence type="predicted"/>
<reference evidence="3 4" key="1">
    <citation type="submission" date="2016-06" db="EMBL/GenBank/DDBJ databases">
        <title>Living apart together: crosstalk between the core and supernumerary genomes in a fungal plant pathogen.</title>
        <authorList>
            <person name="Vanheule A."/>
            <person name="Audenaert K."/>
            <person name="Warris S."/>
            <person name="Van De Geest H."/>
            <person name="Schijlen E."/>
            <person name="Hofte M."/>
            <person name="De Saeger S."/>
            <person name="Haesaert G."/>
            <person name="Waalwijk C."/>
            <person name="Van Der Lee T."/>
        </authorList>
    </citation>
    <scope>NUCLEOTIDE SEQUENCE [LARGE SCALE GENOMIC DNA]</scope>
    <source>
        <strain evidence="3 4">2516</strain>
    </source>
</reference>
<dbReference type="Proteomes" id="UP000091967">
    <property type="component" value="Unassembled WGS sequence"/>
</dbReference>
<comment type="caution">
    <text evidence="3">The sequence shown here is derived from an EMBL/GenBank/DDBJ whole genome shotgun (WGS) entry which is preliminary data.</text>
</comment>
<organism evidence="3 4">
    <name type="scientific">Fusarium poae</name>
    <dbReference type="NCBI Taxonomy" id="36050"/>
    <lineage>
        <taxon>Eukaryota</taxon>
        <taxon>Fungi</taxon>
        <taxon>Dikarya</taxon>
        <taxon>Ascomycota</taxon>
        <taxon>Pezizomycotina</taxon>
        <taxon>Sordariomycetes</taxon>
        <taxon>Hypocreomycetidae</taxon>
        <taxon>Hypocreales</taxon>
        <taxon>Nectriaceae</taxon>
        <taxon>Fusarium</taxon>
    </lineage>
</organism>
<evidence type="ECO:0000256" key="1">
    <source>
        <dbReference type="SAM" id="SignalP"/>
    </source>
</evidence>
<sequence length="135" mass="14808">MHFSTATALTILAAVSQASAWTITLYNNVENCDANDSTEYQIIEGNQGDCYTLGASMPRTTCEHFTDGGINKKGCRGLFKATSVAIPRGTNCQFYGLDFCQSLSIYGDEGKCRNNRELLAGPGDYFRSFKCENDE</sequence>
<feature type="signal peptide" evidence="1">
    <location>
        <begin position="1"/>
        <end position="20"/>
    </location>
</feature>
<feature type="chain" id="PRO_5008603121" description="Secreted LysM effector LysM C-terminal domain-containing protein" evidence="1">
    <location>
        <begin position="21"/>
        <end position="135"/>
    </location>
</feature>
<keyword evidence="4" id="KW-1185">Reference proteome</keyword>
<gene>
    <name evidence="3" type="ORF">FPOA_03685</name>
</gene>
<protein>
    <recommendedName>
        <fullName evidence="2">Secreted LysM effector LysM C-terminal domain-containing protein</fullName>
    </recommendedName>
</protein>
<keyword evidence="1" id="KW-0732">Signal</keyword>
<feature type="domain" description="Secreted LysM effector LysM C-terminal" evidence="2">
    <location>
        <begin position="21"/>
        <end position="131"/>
    </location>
</feature>
<accession>A0A1B8ARL6</accession>
<dbReference type="OrthoDB" id="5402146at2759"/>
<dbReference type="Pfam" id="PF25139">
    <property type="entry name" value="LysM14_C"/>
    <property type="match status" value="1"/>
</dbReference>
<dbReference type="EMBL" id="LYXU01000002">
    <property type="protein sequence ID" value="OBS23127.1"/>
    <property type="molecule type" value="Genomic_DNA"/>
</dbReference>
<dbReference type="AlphaFoldDB" id="A0A1B8ARL6"/>
<evidence type="ECO:0000313" key="4">
    <source>
        <dbReference type="Proteomes" id="UP000091967"/>
    </source>
</evidence>
<evidence type="ECO:0000313" key="3">
    <source>
        <dbReference type="EMBL" id="OBS23127.1"/>
    </source>
</evidence>
<dbReference type="InterPro" id="IPR057277">
    <property type="entry name" value="LysM_C"/>
</dbReference>
<name>A0A1B8ARL6_FUSPO</name>